<evidence type="ECO:0000313" key="6">
    <source>
        <dbReference type="Proteomes" id="UP000548476"/>
    </source>
</evidence>
<dbReference type="EC" id="2.7.7.7" evidence="1"/>
<dbReference type="CDD" id="cd06444">
    <property type="entry name" value="DNA_pol_A"/>
    <property type="match status" value="1"/>
</dbReference>
<keyword evidence="2" id="KW-0235">DNA replication</keyword>
<protein>
    <recommendedName>
        <fullName evidence="1">DNA-directed DNA polymerase</fullName>
        <ecNumber evidence="1">2.7.7.7</ecNumber>
    </recommendedName>
</protein>
<keyword evidence="6" id="KW-1185">Reference proteome</keyword>
<dbReference type="PANTHER" id="PTHR10133">
    <property type="entry name" value="DNA POLYMERASE I"/>
    <property type="match status" value="1"/>
</dbReference>
<dbReference type="Pfam" id="PF00476">
    <property type="entry name" value="DNA_pol_A"/>
    <property type="match status" value="1"/>
</dbReference>
<comment type="catalytic activity">
    <reaction evidence="3">
        <text>DNA(n) + a 2'-deoxyribonucleoside 5'-triphosphate = DNA(n+1) + diphosphate</text>
        <dbReference type="Rhea" id="RHEA:22508"/>
        <dbReference type="Rhea" id="RHEA-COMP:17339"/>
        <dbReference type="Rhea" id="RHEA-COMP:17340"/>
        <dbReference type="ChEBI" id="CHEBI:33019"/>
        <dbReference type="ChEBI" id="CHEBI:61560"/>
        <dbReference type="ChEBI" id="CHEBI:173112"/>
        <dbReference type="EC" id="2.7.7.7"/>
    </reaction>
</comment>
<sequence>MRMLVVPGAGNAAGSGWLRAVGDDGRPLAPATEVPDLAAELRRREAAESPRWILADIAHTYPPLYAAGARLGRCHDLVLAEGVLLGFEGRYGETTSVAAAYARGHGLPVPVEEPERVLRQETLFTDEKPRPSGREETERLTSVYADQVRRAAAGVPGLATLVAAESAGGLVAAEMTAQGLPFRRTVHDELLTGLLGPKPFKGMRPRLLQELADRISAAFGKVVNPDSPQQIVAAFKAAGKPVESTRSYVLKQVDHPAVEPLLQYKELARIWVAHGWTWAEQWVGAGPTPAGQRLRPEYVVGGVVSGRWATNGGAALQIPKAVRRAVTADDGWRLVVADAAQLEPRVLAAMSGDAGMARAAGEIDLYAALSDAFGGKRDGAKIALLSAMYGGGSTDALSLLAVMRQRFPVAYAYVESAAQAGEQGKLVRSWLGRTCPPASSSFKSMGAGPEAARAVRDRGRFTRNFVVQGTAAEWALALLAFLRRRLHEEDLGELVFFQHDEVIVHCPERHAARVHDVIDEAALEATVLLFPGTPVRIPMQTTTVSSYADAK</sequence>
<evidence type="ECO:0000259" key="4">
    <source>
        <dbReference type="SMART" id="SM00482"/>
    </source>
</evidence>
<dbReference type="Gene3D" id="3.30.70.370">
    <property type="match status" value="1"/>
</dbReference>
<dbReference type="InterPro" id="IPR001098">
    <property type="entry name" value="DNA-dir_DNA_pol_A_palm_dom"/>
</dbReference>
<evidence type="ECO:0000256" key="2">
    <source>
        <dbReference type="ARBA" id="ARBA00022705"/>
    </source>
</evidence>
<dbReference type="GO" id="GO:0003677">
    <property type="term" value="F:DNA binding"/>
    <property type="evidence" value="ECO:0007669"/>
    <property type="project" value="InterPro"/>
</dbReference>
<dbReference type="Proteomes" id="UP000548476">
    <property type="component" value="Unassembled WGS sequence"/>
</dbReference>
<feature type="domain" description="DNA-directed DNA polymerase family A palm" evidence="4">
    <location>
        <begin position="319"/>
        <end position="510"/>
    </location>
</feature>
<evidence type="ECO:0000313" key="5">
    <source>
        <dbReference type="EMBL" id="MBB6032633.1"/>
    </source>
</evidence>
<dbReference type="SUPFAM" id="SSF56672">
    <property type="entry name" value="DNA/RNA polymerases"/>
    <property type="match status" value="1"/>
</dbReference>
<dbReference type="NCBIfam" id="NF011538">
    <property type="entry name" value="PRK14975.1-1"/>
    <property type="match status" value="1"/>
</dbReference>
<dbReference type="GO" id="GO:0006302">
    <property type="term" value="P:double-strand break repair"/>
    <property type="evidence" value="ECO:0007669"/>
    <property type="project" value="TreeGrafter"/>
</dbReference>
<dbReference type="AlphaFoldDB" id="A0A841FCA0"/>
<reference evidence="5 6" key="1">
    <citation type="submission" date="2020-08" db="EMBL/GenBank/DDBJ databases">
        <title>Genomic Encyclopedia of Type Strains, Phase IV (KMG-IV): sequencing the most valuable type-strain genomes for metagenomic binning, comparative biology and taxonomic classification.</title>
        <authorList>
            <person name="Goeker M."/>
        </authorList>
    </citation>
    <scope>NUCLEOTIDE SEQUENCE [LARGE SCALE GENOMIC DNA]</scope>
    <source>
        <strain evidence="5 6">YIM 65646</strain>
    </source>
</reference>
<proteinExistence type="predicted"/>
<dbReference type="InterPro" id="IPR043502">
    <property type="entry name" value="DNA/RNA_pol_sf"/>
</dbReference>
<evidence type="ECO:0000256" key="1">
    <source>
        <dbReference type="ARBA" id="ARBA00012417"/>
    </source>
</evidence>
<comment type="caution">
    <text evidence="5">The sequence shown here is derived from an EMBL/GenBank/DDBJ whole genome shotgun (WGS) entry which is preliminary data.</text>
</comment>
<dbReference type="GO" id="GO:0006261">
    <property type="term" value="P:DNA-templated DNA replication"/>
    <property type="evidence" value="ECO:0007669"/>
    <property type="project" value="InterPro"/>
</dbReference>
<dbReference type="Gene3D" id="1.10.150.20">
    <property type="entry name" value="5' to 3' exonuclease, C-terminal subdomain"/>
    <property type="match status" value="1"/>
</dbReference>
<gene>
    <name evidence="5" type="ORF">HNR73_000475</name>
</gene>
<evidence type="ECO:0000256" key="3">
    <source>
        <dbReference type="ARBA" id="ARBA00049244"/>
    </source>
</evidence>
<accession>A0A841FCA0</accession>
<dbReference type="InterPro" id="IPR002298">
    <property type="entry name" value="DNA_polymerase_A"/>
</dbReference>
<organism evidence="5 6">
    <name type="scientific">Phytomonospora endophytica</name>
    <dbReference type="NCBI Taxonomy" id="714109"/>
    <lineage>
        <taxon>Bacteria</taxon>
        <taxon>Bacillati</taxon>
        <taxon>Actinomycetota</taxon>
        <taxon>Actinomycetes</taxon>
        <taxon>Micromonosporales</taxon>
        <taxon>Micromonosporaceae</taxon>
        <taxon>Phytomonospora</taxon>
    </lineage>
</organism>
<keyword evidence="5" id="KW-0808">Transferase</keyword>
<dbReference type="GO" id="GO:0003887">
    <property type="term" value="F:DNA-directed DNA polymerase activity"/>
    <property type="evidence" value="ECO:0007669"/>
    <property type="project" value="UniProtKB-EC"/>
</dbReference>
<keyword evidence="5" id="KW-0548">Nucleotidyltransferase</keyword>
<dbReference type="EMBL" id="JACHGT010000001">
    <property type="protein sequence ID" value="MBB6032633.1"/>
    <property type="molecule type" value="Genomic_DNA"/>
</dbReference>
<dbReference type="PRINTS" id="PR00868">
    <property type="entry name" value="DNAPOLI"/>
</dbReference>
<dbReference type="PANTHER" id="PTHR10133:SF27">
    <property type="entry name" value="DNA POLYMERASE NU"/>
    <property type="match status" value="1"/>
</dbReference>
<dbReference type="SMART" id="SM00482">
    <property type="entry name" value="POLAc"/>
    <property type="match status" value="1"/>
</dbReference>
<name>A0A841FCA0_9ACTN</name>